<organism evidence="1 2">
    <name type="scientific">Streptomyces cupreus</name>
    <dbReference type="NCBI Taxonomy" id="2759956"/>
    <lineage>
        <taxon>Bacteria</taxon>
        <taxon>Bacillati</taxon>
        <taxon>Actinomycetota</taxon>
        <taxon>Actinomycetes</taxon>
        <taxon>Kitasatosporales</taxon>
        <taxon>Streptomycetaceae</taxon>
        <taxon>Streptomyces</taxon>
    </lineage>
</organism>
<proteinExistence type="predicted"/>
<name>A0A7X1J4S6_9ACTN</name>
<accession>A0A7X1J4S6</accession>
<comment type="caution">
    <text evidence="1">The sequence shown here is derived from an EMBL/GenBank/DDBJ whole genome shotgun (WGS) entry which is preliminary data.</text>
</comment>
<reference evidence="1 2" key="1">
    <citation type="submission" date="2020-08" db="EMBL/GenBank/DDBJ databases">
        <title>Streptomyces sp. PSKA01 genome sequencing and assembly.</title>
        <authorList>
            <person name="Mandal S."/>
            <person name="Maiti P.K."/>
            <person name="Das P."/>
        </authorList>
    </citation>
    <scope>NUCLEOTIDE SEQUENCE [LARGE SCALE GENOMIC DNA]</scope>
    <source>
        <strain evidence="1 2">PSKA01</strain>
    </source>
</reference>
<keyword evidence="2" id="KW-1185">Reference proteome</keyword>
<dbReference type="RefSeq" id="WP_186283069.1">
    <property type="nucleotide sequence ID" value="NZ_JACMSF010000015.1"/>
</dbReference>
<protein>
    <submittedName>
        <fullName evidence="1">Uncharacterized protein</fullName>
    </submittedName>
</protein>
<dbReference type="Proteomes" id="UP000584670">
    <property type="component" value="Unassembled WGS sequence"/>
</dbReference>
<evidence type="ECO:0000313" key="1">
    <source>
        <dbReference type="EMBL" id="MBC2903182.1"/>
    </source>
</evidence>
<sequence length="112" mass="12475">MNQPEVIVSITRYTVSVLPARDINHKYFALHVELKHGGWVVHSGHEFYAEDGTWQPSESLAHRFADYDDALALARKKAPEMTVNGHTAVEAYRRTHPAVPVVSSAAENGHQS</sequence>
<gene>
    <name evidence="1" type="ORF">H4N64_16505</name>
</gene>
<dbReference type="EMBL" id="JACMSF010000015">
    <property type="protein sequence ID" value="MBC2903182.1"/>
    <property type="molecule type" value="Genomic_DNA"/>
</dbReference>
<dbReference type="AlphaFoldDB" id="A0A7X1J4S6"/>
<evidence type="ECO:0000313" key="2">
    <source>
        <dbReference type="Proteomes" id="UP000584670"/>
    </source>
</evidence>